<reference evidence="1 2" key="1">
    <citation type="submission" date="2013-12" db="EMBL/GenBank/DDBJ databases">
        <title>Draft genome of the parsitic nematode Ancylostoma duodenale.</title>
        <authorList>
            <person name="Mitreva M."/>
        </authorList>
    </citation>
    <scope>NUCLEOTIDE SEQUENCE [LARGE SCALE GENOMIC DNA]</scope>
    <source>
        <strain evidence="1 2">Zhejiang</strain>
    </source>
</reference>
<evidence type="ECO:0000313" key="1">
    <source>
        <dbReference type="EMBL" id="KIH44492.1"/>
    </source>
</evidence>
<sequence length="74" mass="8680">MRLLYRARDLEDRVCDILEILKVDERPTEVFPIGKPNPTRPRLVKLVLPSTSCWRIALSNSRLLHALLFRMYSS</sequence>
<dbReference type="AlphaFoldDB" id="A0A0C2C4B1"/>
<accession>A0A0C2C4B1</accession>
<keyword evidence="2" id="KW-1185">Reference proteome</keyword>
<dbReference type="EMBL" id="KN777361">
    <property type="protein sequence ID" value="KIH44492.1"/>
    <property type="molecule type" value="Genomic_DNA"/>
</dbReference>
<dbReference type="Proteomes" id="UP000054047">
    <property type="component" value="Unassembled WGS sequence"/>
</dbReference>
<proteinExistence type="predicted"/>
<organism evidence="1 2">
    <name type="scientific">Ancylostoma duodenale</name>
    <dbReference type="NCBI Taxonomy" id="51022"/>
    <lineage>
        <taxon>Eukaryota</taxon>
        <taxon>Metazoa</taxon>
        <taxon>Ecdysozoa</taxon>
        <taxon>Nematoda</taxon>
        <taxon>Chromadorea</taxon>
        <taxon>Rhabditida</taxon>
        <taxon>Rhabditina</taxon>
        <taxon>Rhabditomorpha</taxon>
        <taxon>Strongyloidea</taxon>
        <taxon>Ancylostomatidae</taxon>
        <taxon>Ancylostomatinae</taxon>
        <taxon>Ancylostoma</taxon>
    </lineage>
</organism>
<name>A0A0C2C4B1_9BILA</name>
<evidence type="ECO:0000313" key="2">
    <source>
        <dbReference type="Proteomes" id="UP000054047"/>
    </source>
</evidence>
<protein>
    <submittedName>
        <fullName evidence="1">Uncharacterized protein</fullName>
    </submittedName>
</protein>
<gene>
    <name evidence="1" type="ORF">ANCDUO_25482</name>
</gene>